<feature type="domain" description="F-box/LRR-repeat protein 15/At3g58940/PEG3-like LRR" evidence="2">
    <location>
        <begin position="147"/>
        <end position="216"/>
    </location>
</feature>
<gene>
    <name evidence="3" type="ORF">LTRI10_LOCUS26771</name>
</gene>
<evidence type="ECO:0000313" key="4">
    <source>
        <dbReference type="Proteomes" id="UP001497516"/>
    </source>
</evidence>
<dbReference type="InterPro" id="IPR001810">
    <property type="entry name" value="F-box_dom"/>
</dbReference>
<sequence length="220" mass="24995">MEAKYTSKIGGSDGNDRLSFLPDQIISHILSFMETKYAVGTAVLSRRLEDLWTRVSNLDLDDAPEWEHAIDEREWQFWRFVDKVLGQHKNLNALSRFRFHVSVRYNHSFEVLGSTSFKRELVFGPPIEEIDINIDGGTESGIPQCLRCIPENFYTLKNLKVAKLSGVVLGAINLSVFLPSVKILQLSHVKMKDFESLGRLISGCPALETLHLETCKLQPF</sequence>
<organism evidence="3 4">
    <name type="scientific">Linum trigynum</name>
    <dbReference type="NCBI Taxonomy" id="586398"/>
    <lineage>
        <taxon>Eukaryota</taxon>
        <taxon>Viridiplantae</taxon>
        <taxon>Streptophyta</taxon>
        <taxon>Embryophyta</taxon>
        <taxon>Tracheophyta</taxon>
        <taxon>Spermatophyta</taxon>
        <taxon>Magnoliopsida</taxon>
        <taxon>eudicotyledons</taxon>
        <taxon>Gunneridae</taxon>
        <taxon>Pentapetalae</taxon>
        <taxon>rosids</taxon>
        <taxon>fabids</taxon>
        <taxon>Malpighiales</taxon>
        <taxon>Linaceae</taxon>
        <taxon>Linum</taxon>
    </lineage>
</organism>
<evidence type="ECO:0000313" key="3">
    <source>
        <dbReference type="EMBL" id="CAL1385651.1"/>
    </source>
</evidence>
<proteinExistence type="predicted"/>
<evidence type="ECO:0000259" key="2">
    <source>
        <dbReference type="Pfam" id="PF24758"/>
    </source>
</evidence>
<name>A0AAV2EI61_9ROSI</name>
<dbReference type="EMBL" id="OZ034817">
    <property type="protein sequence ID" value="CAL1385651.1"/>
    <property type="molecule type" value="Genomic_DNA"/>
</dbReference>
<dbReference type="InterPro" id="IPR032675">
    <property type="entry name" value="LRR_dom_sf"/>
</dbReference>
<dbReference type="SUPFAM" id="SSF52047">
    <property type="entry name" value="RNI-like"/>
    <property type="match status" value="1"/>
</dbReference>
<dbReference type="InterPro" id="IPR055411">
    <property type="entry name" value="LRR_FXL15/At3g58940/PEG3-like"/>
</dbReference>
<dbReference type="SUPFAM" id="SSF81383">
    <property type="entry name" value="F-box domain"/>
    <property type="match status" value="1"/>
</dbReference>
<protein>
    <recommendedName>
        <fullName evidence="5">F-box domain-containing protein</fullName>
    </recommendedName>
</protein>
<dbReference type="Pfam" id="PF00646">
    <property type="entry name" value="F-box"/>
    <property type="match status" value="1"/>
</dbReference>
<evidence type="ECO:0000259" key="1">
    <source>
        <dbReference type="Pfam" id="PF00646"/>
    </source>
</evidence>
<reference evidence="3 4" key="1">
    <citation type="submission" date="2024-04" db="EMBL/GenBank/DDBJ databases">
        <authorList>
            <person name="Fracassetti M."/>
        </authorList>
    </citation>
    <scope>NUCLEOTIDE SEQUENCE [LARGE SCALE GENOMIC DNA]</scope>
</reference>
<dbReference type="Pfam" id="PF24758">
    <property type="entry name" value="LRR_At5g56370"/>
    <property type="match status" value="1"/>
</dbReference>
<evidence type="ECO:0008006" key="5">
    <source>
        <dbReference type="Google" id="ProtNLM"/>
    </source>
</evidence>
<dbReference type="PANTHER" id="PTHR31900:SF31">
    <property type="entry name" value="F-BOX_LRR-REPEAT PROTEIN 13-LIKE"/>
    <property type="match status" value="1"/>
</dbReference>
<accession>A0AAV2EI61</accession>
<dbReference type="InterPro" id="IPR036047">
    <property type="entry name" value="F-box-like_dom_sf"/>
</dbReference>
<dbReference type="Proteomes" id="UP001497516">
    <property type="component" value="Chromosome 4"/>
</dbReference>
<feature type="domain" description="F-box" evidence="1">
    <location>
        <begin position="18"/>
        <end position="57"/>
    </location>
</feature>
<dbReference type="Gene3D" id="3.80.10.10">
    <property type="entry name" value="Ribonuclease Inhibitor"/>
    <property type="match status" value="1"/>
</dbReference>
<dbReference type="InterPro" id="IPR050232">
    <property type="entry name" value="FBL13/AtMIF1-like"/>
</dbReference>
<dbReference type="PANTHER" id="PTHR31900">
    <property type="entry name" value="F-BOX/RNI SUPERFAMILY PROTEIN-RELATED"/>
    <property type="match status" value="1"/>
</dbReference>
<dbReference type="AlphaFoldDB" id="A0AAV2EI61"/>
<keyword evidence="4" id="KW-1185">Reference proteome</keyword>